<organism evidence="6 7">
    <name type="scientific">Parazoarcus communis</name>
    <dbReference type="NCBI Taxonomy" id="41977"/>
    <lineage>
        <taxon>Bacteria</taxon>
        <taxon>Pseudomonadati</taxon>
        <taxon>Pseudomonadota</taxon>
        <taxon>Betaproteobacteria</taxon>
        <taxon>Rhodocyclales</taxon>
        <taxon>Zoogloeaceae</taxon>
        <taxon>Parazoarcus</taxon>
    </lineage>
</organism>
<comment type="similarity">
    <text evidence="1">Belongs to the LysR transcriptional regulatory family.</text>
</comment>
<dbReference type="Gene3D" id="1.10.10.10">
    <property type="entry name" value="Winged helix-like DNA-binding domain superfamily/Winged helix DNA-binding domain"/>
    <property type="match status" value="1"/>
</dbReference>
<dbReference type="AlphaFoldDB" id="A0A2U8GTT3"/>
<gene>
    <name evidence="6" type="ORF">CEW83_15350</name>
</gene>
<reference evidence="6 7" key="1">
    <citation type="submission" date="2017-06" db="EMBL/GenBank/DDBJ databases">
        <title>Azoarcus.</title>
        <authorList>
            <person name="Woo J.-H."/>
            <person name="Kim H.-S."/>
        </authorList>
    </citation>
    <scope>NUCLEOTIDE SEQUENCE [LARGE SCALE GENOMIC DNA]</scope>
    <source>
        <strain evidence="6 7">TSPY31</strain>
    </source>
</reference>
<accession>A0A2U8GTT3</accession>
<dbReference type="Pfam" id="PF03466">
    <property type="entry name" value="LysR_substrate"/>
    <property type="match status" value="1"/>
</dbReference>
<protein>
    <submittedName>
        <fullName evidence="6">LysR family transcriptional regulator</fullName>
    </submittedName>
</protein>
<dbReference type="GO" id="GO:0000976">
    <property type="term" value="F:transcription cis-regulatory region binding"/>
    <property type="evidence" value="ECO:0007669"/>
    <property type="project" value="TreeGrafter"/>
</dbReference>
<evidence type="ECO:0000313" key="6">
    <source>
        <dbReference type="EMBL" id="AWI76416.1"/>
    </source>
</evidence>
<dbReference type="InterPro" id="IPR005119">
    <property type="entry name" value="LysR_subst-bd"/>
</dbReference>
<dbReference type="InterPro" id="IPR036388">
    <property type="entry name" value="WH-like_DNA-bd_sf"/>
</dbReference>
<keyword evidence="7" id="KW-1185">Reference proteome</keyword>
<dbReference type="SUPFAM" id="SSF46785">
    <property type="entry name" value="Winged helix' DNA-binding domain"/>
    <property type="match status" value="1"/>
</dbReference>
<evidence type="ECO:0000256" key="4">
    <source>
        <dbReference type="ARBA" id="ARBA00023163"/>
    </source>
</evidence>
<dbReference type="CDD" id="cd05466">
    <property type="entry name" value="PBP2_LTTR_substrate"/>
    <property type="match status" value="1"/>
</dbReference>
<dbReference type="Gene3D" id="3.40.190.290">
    <property type="match status" value="1"/>
</dbReference>
<dbReference type="InterPro" id="IPR036390">
    <property type="entry name" value="WH_DNA-bd_sf"/>
</dbReference>
<dbReference type="GO" id="GO:0003700">
    <property type="term" value="F:DNA-binding transcription factor activity"/>
    <property type="evidence" value="ECO:0007669"/>
    <property type="project" value="InterPro"/>
</dbReference>
<evidence type="ECO:0000256" key="1">
    <source>
        <dbReference type="ARBA" id="ARBA00009437"/>
    </source>
</evidence>
<evidence type="ECO:0000256" key="3">
    <source>
        <dbReference type="ARBA" id="ARBA00023125"/>
    </source>
</evidence>
<name>A0A2U8GTT3_9RHOO</name>
<sequence>MLRVTDIDLRLLRIFKSVTDCGGFSAAETTLDMNLSTISTHMSELESRLGVRLCERGRQGFRLTDEGRATYLLVEQLLNSVEDFRAGVGAIHQQIGGELGIGVVDNTLTDPQARISAAILALKQRGGDLHVRLEIKSPSEIEQAVQERRLHVGIVPSYNELPGLRYEPLYTETLTLYCGSGHPLFDAAPDGVELTQLDGLDFVSRGYMRENRELSSTARLNASATVHHMEAVATLILSGAFVGYLPQHYAAQWVASQRMRPVRPDLLSQQAAFSIVTRRDRGQTIAVQAFVDALRGNTANARPAGA</sequence>
<keyword evidence="4" id="KW-0804">Transcription</keyword>
<keyword evidence="2" id="KW-0805">Transcription regulation</keyword>
<evidence type="ECO:0000259" key="5">
    <source>
        <dbReference type="PROSITE" id="PS50931"/>
    </source>
</evidence>
<dbReference type="Pfam" id="PF00126">
    <property type="entry name" value="HTH_1"/>
    <property type="match status" value="1"/>
</dbReference>
<dbReference type="SUPFAM" id="SSF53850">
    <property type="entry name" value="Periplasmic binding protein-like II"/>
    <property type="match status" value="1"/>
</dbReference>
<dbReference type="Proteomes" id="UP000244930">
    <property type="component" value="Chromosome"/>
</dbReference>
<dbReference type="RefSeq" id="WP_108950115.1">
    <property type="nucleotide sequence ID" value="NZ_CP022187.1"/>
</dbReference>
<dbReference type="InterPro" id="IPR000847">
    <property type="entry name" value="LysR_HTH_N"/>
</dbReference>
<evidence type="ECO:0000313" key="7">
    <source>
        <dbReference type="Proteomes" id="UP000244930"/>
    </source>
</evidence>
<dbReference type="EMBL" id="CP022187">
    <property type="protein sequence ID" value="AWI76416.1"/>
    <property type="molecule type" value="Genomic_DNA"/>
</dbReference>
<feature type="domain" description="HTH lysR-type" evidence="5">
    <location>
        <begin position="7"/>
        <end position="64"/>
    </location>
</feature>
<dbReference type="KEGG" id="acom:CEW83_15350"/>
<dbReference type="PROSITE" id="PS50931">
    <property type="entry name" value="HTH_LYSR"/>
    <property type="match status" value="1"/>
</dbReference>
<keyword evidence="3" id="KW-0238">DNA-binding</keyword>
<proteinExistence type="inferred from homology"/>
<dbReference type="PANTHER" id="PTHR30126">
    <property type="entry name" value="HTH-TYPE TRANSCRIPTIONAL REGULATOR"/>
    <property type="match status" value="1"/>
</dbReference>
<dbReference type="PANTHER" id="PTHR30126:SF98">
    <property type="entry name" value="HTH-TYPE TRANSCRIPTIONAL ACTIVATOR BAUR"/>
    <property type="match status" value="1"/>
</dbReference>
<evidence type="ECO:0000256" key="2">
    <source>
        <dbReference type="ARBA" id="ARBA00023015"/>
    </source>
</evidence>